<dbReference type="Proteomes" id="UP000051887">
    <property type="component" value="Unassembled WGS sequence"/>
</dbReference>
<evidence type="ECO:0000313" key="8">
    <source>
        <dbReference type="Proteomes" id="UP000051086"/>
    </source>
</evidence>
<keyword evidence="1" id="KW-0805">Transcription regulation</keyword>
<sequence>MPKIVDHDAYKLDLAQRAVSYFSEHGYGGTSMRKIADHLGLSKSALYHYFPTKEDLFLACTKQVMAAFDSDLIDPEASEAENLSRLTAVLRRDFDTEMALIFDYLRGKSADEIAADEAMQIAMQAYRNVITAIVGPERAEETLARLMGELLLDYLSGR</sequence>
<name>A0A0P1GCG8_9RHOB</name>
<evidence type="ECO:0000313" key="6">
    <source>
        <dbReference type="EMBL" id="CUH69887.1"/>
    </source>
</evidence>
<dbReference type="AlphaFoldDB" id="A0A0P1GCG8"/>
<dbReference type="Proteomes" id="UP000051086">
    <property type="component" value="Unassembled WGS sequence"/>
</dbReference>
<dbReference type="PRINTS" id="PR00455">
    <property type="entry name" value="HTHTETR"/>
</dbReference>
<dbReference type="EMBL" id="CYSC01000038">
    <property type="protein sequence ID" value="CUH73274.1"/>
    <property type="molecule type" value="Genomic_DNA"/>
</dbReference>
<dbReference type="RefSeq" id="WP_058244437.1">
    <property type="nucleotide sequence ID" value="NZ_CYSB01000041.1"/>
</dbReference>
<keyword evidence="8" id="KW-1185">Reference proteome</keyword>
<evidence type="ECO:0000256" key="4">
    <source>
        <dbReference type="PROSITE-ProRule" id="PRU00335"/>
    </source>
</evidence>
<evidence type="ECO:0000313" key="7">
    <source>
        <dbReference type="EMBL" id="CUH73274.1"/>
    </source>
</evidence>
<gene>
    <name evidence="7" type="primary">rutR_2</name>
    <name evidence="6" type="synonym">rutR_3</name>
    <name evidence="6" type="ORF">TL5118_03857</name>
    <name evidence="7" type="ORF">TL5120_03081</name>
</gene>
<dbReference type="Gene3D" id="1.10.357.10">
    <property type="entry name" value="Tetracycline Repressor, domain 2"/>
    <property type="match status" value="1"/>
</dbReference>
<dbReference type="EMBL" id="CYSB01000041">
    <property type="protein sequence ID" value="CUH69887.1"/>
    <property type="molecule type" value="Genomic_DNA"/>
</dbReference>
<feature type="domain" description="HTH tetR-type" evidence="5">
    <location>
        <begin position="8"/>
        <end position="68"/>
    </location>
</feature>
<reference evidence="7 9" key="1">
    <citation type="submission" date="2015-09" db="EMBL/GenBank/DDBJ databases">
        <authorList>
            <consortium name="Swine Surveillance"/>
        </authorList>
    </citation>
    <scope>NUCLEOTIDE SEQUENCE [LARGE SCALE GENOMIC DNA]</scope>
    <source>
        <strain evidence="7 9">5120</strain>
    </source>
</reference>
<evidence type="ECO:0000313" key="9">
    <source>
        <dbReference type="Proteomes" id="UP000051887"/>
    </source>
</evidence>
<keyword evidence="3" id="KW-0804">Transcription</keyword>
<reference evidence="6 8" key="2">
    <citation type="submission" date="2015-09" db="EMBL/GenBank/DDBJ databases">
        <authorList>
            <person name="Rodrigo-Torres L."/>
            <person name="Arahal D.R."/>
        </authorList>
    </citation>
    <scope>NUCLEOTIDE SEQUENCE [LARGE SCALE GENOMIC DNA]</scope>
    <source>
        <strain evidence="6 8">CECT 5118</strain>
    </source>
</reference>
<evidence type="ECO:0000256" key="2">
    <source>
        <dbReference type="ARBA" id="ARBA00023125"/>
    </source>
</evidence>
<dbReference type="OrthoDB" id="9787680at2"/>
<dbReference type="InterPro" id="IPR009057">
    <property type="entry name" value="Homeodomain-like_sf"/>
</dbReference>
<feature type="DNA-binding region" description="H-T-H motif" evidence="4">
    <location>
        <begin position="31"/>
        <end position="50"/>
    </location>
</feature>
<dbReference type="InterPro" id="IPR001647">
    <property type="entry name" value="HTH_TetR"/>
</dbReference>
<dbReference type="PROSITE" id="PS50977">
    <property type="entry name" value="HTH_TETR_2"/>
    <property type="match status" value="1"/>
</dbReference>
<dbReference type="PANTHER" id="PTHR30055:SF234">
    <property type="entry name" value="HTH-TYPE TRANSCRIPTIONAL REGULATOR BETI"/>
    <property type="match status" value="1"/>
</dbReference>
<keyword evidence="2 4" id="KW-0238">DNA-binding</keyword>
<dbReference type="SUPFAM" id="SSF46689">
    <property type="entry name" value="Homeodomain-like"/>
    <property type="match status" value="1"/>
</dbReference>
<proteinExistence type="predicted"/>
<evidence type="ECO:0000256" key="3">
    <source>
        <dbReference type="ARBA" id="ARBA00023163"/>
    </source>
</evidence>
<evidence type="ECO:0000256" key="1">
    <source>
        <dbReference type="ARBA" id="ARBA00023015"/>
    </source>
</evidence>
<protein>
    <submittedName>
        <fullName evidence="7">Rut operon repressor</fullName>
    </submittedName>
</protein>
<accession>A0A0P1GCG8</accession>
<dbReference type="Pfam" id="PF00440">
    <property type="entry name" value="TetR_N"/>
    <property type="match status" value="1"/>
</dbReference>
<dbReference type="InterPro" id="IPR050109">
    <property type="entry name" value="HTH-type_TetR-like_transc_reg"/>
</dbReference>
<dbReference type="PANTHER" id="PTHR30055">
    <property type="entry name" value="HTH-TYPE TRANSCRIPTIONAL REGULATOR RUTR"/>
    <property type="match status" value="1"/>
</dbReference>
<evidence type="ECO:0000259" key="5">
    <source>
        <dbReference type="PROSITE" id="PS50977"/>
    </source>
</evidence>
<organism evidence="7 9">
    <name type="scientific">Thalassovita autumnalis</name>
    <dbReference type="NCBI Taxonomy" id="2072972"/>
    <lineage>
        <taxon>Bacteria</taxon>
        <taxon>Pseudomonadati</taxon>
        <taxon>Pseudomonadota</taxon>
        <taxon>Alphaproteobacteria</taxon>
        <taxon>Rhodobacterales</taxon>
        <taxon>Roseobacteraceae</taxon>
        <taxon>Thalassovita</taxon>
    </lineage>
</organism>
<dbReference type="GO" id="GO:0000976">
    <property type="term" value="F:transcription cis-regulatory region binding"/>
    <property type="evidence" value="ECO:0007669"/>
    <property type="project" value="TreeGrafter"/>
</dbReference>
<dbReference type="GO" id="GO:0003700">
    <property type="term" value="F:DNA-binding transcription factor activity"/>
    <property type="evidence" value="ECO:0007669"/>
    <property type="project" value="TreeGrafter"/>
</dbReference>